<dbReference type="Proteomes" id="UP001381174">
    <property type="component" value="Unassembled WGS sequence"/>
</dbReference>
<proteinExistence type="predicted"/>
<dbReference type="SUPFAM" id="SSF47616">
    <property type="entry name" value="GST C-terminal domain-like"/>
    <property type="match status" value="1"/>
</dbReference>
<dbReference type="SUPFAM" id="SSF52833">
    <property type="entry name" value="Thioredoxin-like"/>
    <property type="match status" value="1"/>
</dbReference>
<sequence>MHPQPQAHRPITVAASRQTPMSQAFLHFGARHASGRAMRAWLALREAGFPFQEVAADLRQPHGSPDPLPIGSPHPAVTAPLLVVGETVVCGAPAIMAFANDYARGTLLPKDAGPRAAARSIMAWQHASPTCWRLAFESTFDPWTRPLNGDERSEVARLCRVIEPLLAASTGPFLFGPVSLADLSLAPAAIGLLRHADLSDWPATGTWMEELLSHPPVAAWIGGLDAPTRHHGPTPPGREP</sequence>
<reference evidence="1 2" key="1">
    <citation type="journal article" date="2014" name="Int. J. Syst. Evol. Microbiol.">
        <title>Fulvimonas yonginensis sp. nov., isolated from greenhouse soil, and emended description of the genus Fulvimonas.</title>
        <authorList>
            <person name="Ahn J.H."/>
            <person name="Kim S.J."/>
            <person name="Weon H.Y."/>
            <person name="Hong S.B."/>
            <person name="Seok S.J."/>
            <person name="Kwon S.W."/>
        </authorList>
    </citation>
    <scope>NUCLEOTIDE SEQUENCE [LARGE SCALE GENOMIC DNA]</scope>
    <source>
        <strain evidence="1 2">KACC 16952</strain>
    </source>
</reference>
<gene>
    <name evidence="1" type="ORF">WAT24_02810</name>
</gene>
<dbReference type="PANTHER" id="PTHR42673:SF4">
    <property type="entry name" value="MALEYLACETOACETATE ISOMERASE"/>
    <property type="match status" value="1"/>
</dbReference>
<dbReference type="Gene3D" id="1.20.1050.10">
    <property type="match status" value="1"/>
</dbReference>
<evidence type="ECO:0000313" key="1">
    <source>
        <dbReference type="EMBL" id="MEI7035685.1"/>
    </source>
</evidence>
<dbReference type="PANTHER" id="PTHR42673">
    <property type="entry name" value="MALEYLACETOACETATE ISOMERASE"/>
    <property type="match status" value="1"/>
</dbReference>
<organism evidence="1 2">
    <name type="scientific">Fulvimonas yonginensis</name>
    <dbReference type="NCBI Taxonomy" id="1495200"/>
    <lineage>
        <taxon>Bacteria</taxon>
        <taxon>Pseudomonadati</taxon>
        <taxon>Pseudomonadota</taxon>
        <taxon>Gammaproteobacteria</taxon>
        <taxon>Lysobacterales</taxon>
        <taxon>Rhodanobacteraceae</taxon>
        <taxon>Fulvimonas</taxon>
    </lineage>
</organism>
<protein>
    <submittedName>
        <fullName evidence="1">Glutathione S-transferase family protein</fullName>
    </submittedName>
</protein>
<name>A0ABU8J8P3_9GAMM</name>
<evidence type="ECO:0000313" key="2">
    <source>
        <dbReference type="Proteomes" id="UP001381174"/>
    </source>
</evidence>
<dbReference type="InterPro" id="IPR036282">
    <property type="entry name" value="Glutathione-S-Trfase_C_sf"/>
</dbReference>
<dbReference type="InterPro" id="IPR036249">
    <property type="entry name" value="Thioredoxin-like_sf"/>
</dbReference>
<accession>A0ABU8J8P3</accession>
<dbReference type="EMBL" id="JBBBNY010000001">
    <property type="protein sequence ID" value="MEI7035685.1"/>
    <property type="molecule type" value="Genomic_DNA"/>
</dbReference>
<comment type="caution">
    <text evidence="1">The sequence shown here is derived from an EMBL/GenBank/DDBJ whole genome shotgun (WGS) entry which is preliminary data.</text>
</comment>
<dbReference type="Gene3D" id="3.40.30.10">
    <property type="entry name" value="Glutaredoxin"/>
    <property type="match status" value="1"/>
</dbReference>
<keyword evidence="2" id="KW-1185">Reference proteome</keyword>